<protein>
    <submittedName>
        <fullName evidence="2">Uncharacterized protein</fullName>
    </submittedName>
</protein>
<comment type="caution">
    <text evidence="2">The sequence shown here is derived from an EMBL/GenBank/DDBJ whole genome shotgun (WGS) entry which is preliminary data.</text>
</comment>
<gene>
    <name evidence="2" type="ORF">LV75_002464</name>
</gene>
<feature type="region of interest" description="Disordered" evidence="1">
    <location>
        <begin position="40"/>
        <end position="62"/>
    </location>
</feature>
<sequence length="62" mass="6656">MTGVNVWVPGRTWYIRDMSFTGVANPRRTRLIDLQADLAPDPAPEAAEATTESAAPEVSAQG</sequence>
<dbReference type="EMBL" id="JAMTCO010000006">
    <property type="protein sequence ID" value="MCP2269963.1"/>
    <property type="molecule type" value="Genomic_DNA"/>
</dbReference>
<accession>A0ABT1IBE9</accession>
<name>A0ABT1IBE9_9PSEU</name>
<evidence type="ECO:0000313" key="2">
    <source>
        <dbReference type="EMBL" id="MCP2269963.1"/>
    </source>
</evidence>
<evidence type="ECO:0000313" key="3">
    <source>
        <dbReference type="Proteomes" id="UP001205185"/>
    </source>
</evidence>
<proteinExistence type="predicted"/>
<organism evidence="2 3">
    <name type="scientific">Actinokineospora diospyrosa</name>
    <dbReference type="NCBI Taxonomy" id="103728"/>
    <lineage>
        <taxon>Bacteria</taxon>
        <taxon>Bacillati</taxon>
        <taxon>Actinomycetota</taxon>
        <taxon>Actinomycetes</taxon>
        <taxon>Pseudonocardiales</taxon>
        <taxon>Pseudonocardiaceae</taxon>
        <taxon>Actinokineospora</taxon>
    </lineage>
</organism>
<evidence type="ECO:0000256" key="1">
    <source>
        <dbReference type="SAM" id="MobiDB-lite"/>
    </source>
</evidence>
<dbReference type="Proteomes" id="UP001205185">
    <property type="component" value="Unassembled WGS sequence"/>
</dbReference>
<keyword evidence="3" id="KW-1185">Reference proteome</keyword>
<reference evidence="2 3" key="1">
    <citation type="submission" date="2022-06" db="EMBL/GenBank/DDBJ databases">
        <title>Genomic Encyclopedia of Archaeal and Bacterial Type Strains, Phase II (KMG-II): from individual species to whole genera.</title>
        <authorList>
            <person name="Goeker M."/>
        </authorList>
    </citation>
    <scope>NUCLEOTIDE SEQUENCE [LARGE SCALE GENOMIC DNA]</scope>
    <source>
        <strain evidence="2 3">DSM 44255</strain>
    </source>
</reference>